<keyword evidence="3" id="KW-0547">Nucleotide-binding</keyword>
<name>A0A2X5NGP2_9GAMM</name>
<dbReference type="GO" id="GO:0005524">
    <property type="term" value="F:ATP binding"/>
    <property type="evidence" value="ECO:0007669"/>
    <property type="project" value="UniProtKB-KW"/>
</dbReference>
<reference evidence="5 6" key="1">
    <citation type="submission" date="2018-06" db="EMBL/GenBank/DDBJ databases">
        <authorList>
            <consortium name="Pathogen Informatics"/>
            <person name="Doyle S."/>
        </authorList>
    </citation>
    <scope>NUCLEOTIDE SEQUENCE [LARGE SCALE GENOMIC DNA]</scope>
    <source>
        <strain evidence="5 6">NCTC11468</strain>
    </source>
</reference>
<evidence type="ECO:0000313" key="6">
    <source>
        <dbReference type="Proteomes" id="UP000248758"/>
    </source>
</evidence>
<organism evidence="5 6">
    <name type="scientific">Tatumella ptyseos</name>
    <dbReference type="NCBI Taxonomy" id="82987"/>
    <lineage>
        <taxon>Bacteria</taxon>
        <taxon>Pseudomonadati</taxon>
        <taxon>Pseudomonadota</taxon>
        <taxon>Gammaproteobacteria</taxon>
        <taxon>Enterobacterales</taxon>
        <taxon>Erwiniaceae</taxon>
        <taxon>Tatumella</taxon>
    </lineage>
</organism>
<proteinExistence type="inferred from homology"/>
<evidence type="ECO:0000256" key="1">
    <source>
        <dbReference type="ARBA" id="ARBA00005417"/>
    </source>
</evidence>
<gene>
    <name evidence="5" type="primary">gsiA_6</name>
    <name evidence="5" type="ORF">NCTC11468_00516</name>
</gene>
<keyword evidence="5" id="KW-0378">Hydrolase</keyword>
<dbReference type="InterPro" id="IPR027417">
    <property type="entry name" value="P-loop_NTPase"/>
</dbReference>
<dbReference type="EMBL" id="LS483499">
    <property type="protein sequence ID" value="SQK72267.1"/>
    <property type="molecule type" value="Genomic_DNA"/>
</dbReference>
<dbReference type="SUPFAM" id="SSF52540">
    <property type="entry name" value="P-loop containing nucleoside triphosphate hydrolases"/>
    <property type="match status" value="1"/>
</dbReference>
<accession>A0A2X5NGP2</accession>
<comment type="similarity">
    <text evidence="1">Belongs to the ABC transporter superfamily.</text>
</comment>
<dbReference type="AlphaFoldDB" id="A0A2X5NGP2"/>
<dbReference type="PANTHER" id="PTHR43776">
    <property type="entry name" value="TRANSPORT ATP-BINDING PROTEIN"/>
    <property type="match status" value="1"/>
</dbReference>
<dbReference type="Proteomes" id="UP000248758">
    <property type="component" value="Chromosome 1"/>
</dbReference>
<dbReference type="GO" id="GO:0016787">
    <property type="term" value="F:hydrolase activity"/>
    <property type="evidence" value="ECO:0007669"/>
    <property type="project" value="UniProtKB-KW"/>
</dbReference>
<dbReference type="KEGG" id="tpty:NCTC11468_00516"/>
<dbReference type="InterPro" id="IPR050319">
    <property type="entry name" value="ABC_transp_ATP-bind"/>
</dbReference>
<dbReference type="Gene3D" id="3.40.50.300">
    <property type="entry name" value="P-loop containing nucleotide triphosphate hydrolases"/>
    <property type="match status" value="1"/>
</dbReference>
<evidence type="ECO:0000256" key="2">
    <source>
        <dbReference type="ARBA" id="ARBA00022448"/>
    </source>
</evidence>
<keyword evidence="2" id="KW-0813">Transport</keyword>
<dbReference type="PANTHER" id="PTHR43776:SF7">
    <property type="entry name" value="D,D-DIPEPTIDE TRANSPORT ATP-BINDING PROTEIN DDPF-RELATED"/>
    <property type="match status" value="1"/>
</dbReference>
<keyword evidence="4 5" id="KW-0067">ATP-binding</keyword>
<dbReference type="EC" id="3.6.3.-" evidence="5"/>
<protein>
    <submittedName>
        <fullName evidence="5">Glutathione import ATP-binding protein GsiA</fullName>
        <ecNumber evidence="5">3.6.3.-</ecNumber>
    </submittedName>
</protein>
<evidence type="ECO:0000256" key="4">
    <source>
        <dbReference type="ARBA" id="ARBA00022840"/>
    </source>
</evidence>
<sequence length="93" mass="10355">MLDEATSALDVTVQSQILALLAELQQTLALTYLFITHDLQVVRRIAHWVTVLKGGEVIEEGTTAKIFTAPETDYTQQLIAAIPSFNRRQEVSI</sequence>
<evidence type="ECO:0000313" key="5">
    <source>
        <dbReference type="EMBL" id="SQK72267.1"/>
    </source>
</evidence>
<evidence type="ECO:0000256" key="3">
    <source>
        <dbReference type="ARBA" id="ARBA00022741"/>
    </source>
</evidence>